<dbReference type="PIRSF" id="PIRSF017082">
    <property type="entry name" value="YflP"/>
    <property type="match status" value="1"/>
</dbReference>
<keyword evidence="2" id="KW-0675">Receptor</keyword>
<proteinExistence type="inferred from homology"/>
<evidence type="ECO:0000313" key="3">
    <source>
        <dbReference type="Proteomes" id="UP000542125"/>
    </source>
</evidence>
<dbReference type="InterPro" id="IPR005064">
    <property type="entry name" value="BUG"/>
</dbReference>
<organism evidence="2 3">
    <name type="scientific">Pigmentiphaga litoralis</name>
    <dbReference type="NCBI Taxonomy" id="516702"/>
    <lineage>
        <taxon>Bacteria</taxon>
        <taxon>Pseudomonadati</taxon>
        <taxon>Pseudomonadota</taxon>
        <taxon>Betaproteobacteria</taxon>
        <taxon>Burkholderiales</taxon>
        <taxon>Alcaligenaceae</taxon>
        <taxon>Pigmentiphaga</taxon>
    </lineage>
</organism>
<dbReference type="EMBL" id="JACBYR010000002">
    <property type="protein sequence ID" value="NYE84976.1"/>
    <property type="molecule type" value="Genomic_DNA"/>
</dbReference>
<dbReference type="PANTHER" id="PTHR42928">
    <property type="entry name" value="TRICARBOXYLATE-BINDING PROTEIN"/>
    <property type="match status" value="1"/>
</dbReference>
<comment type="similarity">
    <text evidence="1">Belongs to the UPF0065 (bug) family.</text>
</comment>
<evidence type="ECO:0000313" key="2">
    <source>
        <dbReference type="EMBL" id="NYE84976.1"/>
    </source>
</evidence>
<comment type="caution">
    <text evidence="2">The sequence shown here is derived from an EMBL/GenBank/DDBJ whole genome shotgun (WGS) entry which is preliminary data.</text>
</comment>
<keyword evidence="3" id="KW-1185">Reference proteome</keyword>
<dbReference type="InterPro" id="IPR042100">
    <property type="entry name" value="Bug_dom1"/>
</dbReference>
<dbReference type="PANTHER" id="PTHR42928:SF5">
    <property type="entry name" value="BLR1237 PROTEIN"/>
    <property type="match status" value="1"/>
</dbReference>
<accession>A0A7Y9LQ19</accession>
<evidence type="ECO:0000256" key="1">
    <source>
        <dbReference type="ARBA" id="ARBA00006987"/>
    </source>
</evidence>
<name>A0A7Y9LQ19_9BURK</name>
<dbReference type="AlphaFoldDB" id="A0A7Y9LQ19"/>
<dbReference type="Gene3D" id="3.40.190.150">
    <property type="entry name" value="Bordetella uptake gene, domain 1"/>
    <property type="match status" value="1"/>
</dbReference>
<dbReference type="Proteomes" id="UP000542125">
    <property type="component" value="Unassembled WGS sequence"/>
</dbReference>
<dbReference type="SUPFAM" id="SSF53850">
    <property type="entry name" value="Periplasmic binding protein-like II"/>
    <property type="match status" value="1"/>
</dbReference>
<dbReference type="Pfam" id="PF03401">
    <property type="entry name" value="TctC"/>
    <property type="match status" value="1"/>
</dbReference>
<sequence length="340" mass="35719">MPPPLPGQRPAPARLLGLAGGLTVLLATLALTAPAALAAYPERPVTLIVPYAAGGPMDKLARQVAAQLNPLLKQTVVVVNQGGAGGNIGTAAAKRAAPDGYTLLLDHVHMATAPSLYRKLDVDPVNDFEPLGVIAESPLVLIARPDVPAASLGDLLRWMARQPQVTLANAGVGSASHLCGLLLQNALKIRMTTVPYRGTGPAMIDMLSGQVDLMCDLTANALPQIQAAKVQAVALTVDDPLTGTPLAHVPSLRSFGIDQTPITIWYGLYAPRGTSSAVVQTVSSALRGVVASPAFRQQQQDAGIRPVDDNRLTPQGHRQYLHTEIRRWADPIKAAAVYAD</sequence>
<gene>
    <name evidence="2" type="ORF">FHW18_004283</name>
</gene>
<dbReference type="Gene3D" id="3.40.190.10">
    <property type="entry name" value="Periplasmic binding protein-like II"/>
    <property type="match status" value="1"/>
</dbReference>
<reference evidence="2 3" key="1">
    <citation type="submission" date="2020-07" db="EMBL/GenBank/DDBJ databases">
        <title>Genomic Encyclopedia of Type Strains, Phase IV (KMG-V): Genome sequencing to study the core and pangenomes of soil and plant-associated prokaryotes.</title>
        <authorList>
            <person name="Whitman W."/>
        </authorList>
    </citation>
    <scope>NUCLEOTIDE SEQUENCE [LARGE SCALE GENOMIC DNA]</scope>
    <source>
        <strain evidence="2 3">SAS40</strain>
    </source>
</reference>
<protein>
    <submittedName>
        <fullName evidence="2">Tripartite-type tricarboxylate transporter receptor subunit TctC</fullName>
    </submittedName>
</protein>
<dbReference type="RefSeq" id="WP_373563444.1">
    <property type="nucleotide sequence ID" value="NZ_JACBYR010000002.1"/>
</dbReference>